<keyword evidence="2" id="KW-0233">DNA recombination</keyword>
<proteinExistence type="predicted"/>
<dbReference type="SUPFAM" id="SSF46955">
    <property type="entry name" value="Putative DNA-binding domain"/>
    <property type="match status" value="1"/>
</dbReference>
<dbReference type="GO" id="GO:0003677">
    <property type="term" value="F:DNA binding"/>
    <property type="evidence" value="ECO:0007669"/>
    <property type="project" value="UniProtKB-KW"/>
</dbReference>
<evidence type="ECO:0000256" key="2">
    <source>
        <dbReference type="ARBA" id="ARBA00023172"/>
    </source>
</evidence>
<keyword evidence="1" id="KW-0238">DNA-binding</keyword>
<dbReference type="Gene3D" id="1.10.1660.20">
    <property type="match status" value="1"/>
</dbReference>
<evidence type="ECO:0000259" key="3">
    <source>
        <dbReference type="Pfam" id="PF07825"/>
    </source>
</evidence>
<organism evidence="4">
    <name type="scientific">Salmonella enterica subsp. houtenae serovar 48:z4,z32:-</name>
    <dbReference type="NCBI Taxonomy" id="2577535"/>
    <lineage>
        <taxon>Bacteria</taxon>
        <taxon>Pseudomonadati</taxon>
        <taxon>Pseudomonadota</taxon>
        <taxon>Gammaproteobacteria</taxon>
        <taxon>Enterobacterales</taxon>
        <taxon>Enterobacteriaceae</taxon>
        <taxon>Salmonella</taxon>
    </lineage>
</organism>
<gene>
    <name evidence="4" type="ORF">G3451_001484</name>
</gene>
<dbReference type="InterPro" id="IPR038137">
    <property type="entry name" value="Excisionase-like_sf"/>
</dbReference>
<name>A0A729FV72_SALHO</name>
<sequence length="78" mass="8789">MSRMIPLLDWAKEEFGEQAPSERILKKYAKGKMMAPPAIKVGRCWMVDRNARFVGMLAEPKIPTSASPRLQRIIADGC</sequence>
<feature type="domain" description="Excisionase-like" evidence="3">
    <location>
        <begin position="7"/>
        <end position="74"/>
    </location>
</feature>
<dbReference type="InterPro" id="IPR009061">
    <property type="entry name" value="DNA-bd_dom_put_sf"/>
</dbReference>
<reference evidence="4" key="2">
    <citation type="submission" date="2018-07" db="EMBL/GenBank/DDBJ databases">
        <authorList>
            <consortium name="NCBI Pathogen Detection Project"/>
        </authorList>
    </citation>
    <scope>NUCLEOTIDE SEQUENCE</scope>
    <source>
        <strain evidence="4">13-0153</strain>
    </source>
</reference>
<dbReference type="AlphaFoldDB" id="A0A729FV72"/>
<evidence type="ECO:0000313" key="4">
    <source>
        <dbReference type="EMBL" id="HAE3207674.1"/>
    </source>
</evidence>
<dbReference type="Pfam" id="PF07825">
    <property type="entry name" value="Exc"/>
    <property type="match status" value="1"/>
</dbReference>
<reference evidence="4" key="1">
    <citation type="journal article" date="2018" name="Genome Biol.">
        <title>SKESA: strategic k-mer extension for scrupulous assemblies.</title>
        <authorList>
            <person name="Souvorov A."/>
            <person name="Agarwala R."/>
            <person name="Lipman D.J."/>
        </authorList>
    </citation>
    <scope>NUCLEOTIDE SEQUENCE</scope>
    <source>
        <strain evidence="4">13-0153</strain>
    </source>
</reference>
<comment type="caution">
    <text evidence="4">The sequence shown here is derived from an EMBL/GenBank/DDBJ whole genome shotgun (WGS) entry which is preliminary data.</text>
</comment>
<dbReference type="InterPro" id="IPR012884">
    <property type="entry name" value="Excisionase-like"/>
</dbReference>
<dbReference type="EMBL" id="DAAROH010000008">
    <property type="protein sequence ID" value="HAE3207674.1"/>
    <property type="molecule type" value="Genomic_DNA"/>
</dbReference>
<accession>A0A729FV72</accession>
<dbReference type="GO" id="GO:0006310">
    <property type="term" value="P:DNA recombination"/>
    <property type="evidence" value="ECO:0007669"/>
    <property type="project" value="UniProtKB-KW"/>
</dbReference>
<protein>
    <submittedName>
        <fullName evidence="4">Excisionase</fullName>
    </submittedName>
</protein>
<evidence type="ECO:0000256" key="1">
    <source>
        <dbReference type="ARBA" id="ARBA00023125"/>
    </source>
</evidence>